<accession>A0A4P2VRM8</accession>
<dbReference type="PRINTS" id="PR00508">
    <property type="entry name" value="S21N4MTFRASE"/>
</dbReference>
<dbReference type="KEGG" id="sbf:JCM31447_01830"/>
<name>A0A4P2VRM8_FLUSA</name>
<organism evidence="5 6">
    <name type="scientific">Fluviispira sanaruensis</name>
    <dbReference type="NCBI Taxonomy" id="2493639"/>
    <lineage>
        <taxon>Bacteria</taxon>
        <taxon>Pseudomonadati</taxon>
        <taxon>Bdellovibrionota</taxon>
        <taxon>Oligoflexia</taxon>
        <taxon>Silvanigrellales</taxon>
        <taxon>Silvanigrellaceae</taxon>
        <taxon>Fluviispira</taxon>
    </lineage>
</organism>
<gene>
    <name evidence="5" type="ORF">JCM31447_01830</name>
</gene>
<dbReference type="InterPro" id="IPR002941">
    <property type="entry name" value="DNA_methylase_N4/N6"/>
</dbReference>
<dbReference type="REBASE" id="299697">
    <property type="entry name" value="M.Sba10005ORF1830P"/>
</dbReference>
<dbReference type="Proteomes" id="UP000291236">
    <property type="component" value="Chromosome"/>
</dbReference>
<dbReference type="GO" id="GO:0003677">
    <property type="term" value="F:DNA binding"/>
    <property type="evidence" value="ECO:0007669"/>
    <property type="project" value="InterPro"/>
</dbReference>
<dbReference type="OrthoDB" id="9816288at2"/>
<dbReference type="AlphaFoldDB" id="A0A4P2VRM8"/>
<sequence length="443" mass="50897">MLENKQDESKSKAIICKIANQTRSPQLLENTNLSQNSKDSQNLLIHGDNLDVLKYLQNSFKNTIKCIYLDPPFNTGVSINSKGMKLKYCDEFDHESWIELMRLRLTACKNLLNEEGCLFLHLDDTECAYAKVLLDNIFGRENYLNTITVKTHAPSGFKVTGKVLLSCANYLLLYSKNKNKIKLNPVYLEKEYDKFYSYWLYNREECHSLWKFESIKDAYVKLNFNKCSFKSLIQSSQINKKDLEKDIANFALSNPKQVFRLAPIGGGAKIKRNEIIEHSKAHKGIVFKTSSENKDDFYLLNGNQIIFYDKRFQMINGQFRPSEILTNIWTDIPWNGIAREGGVSFCNGKKPEALIERILSIATSENEWVLDCFLGSGTTAAVAQKMKRKWIGIEKGEQIYTHAHTRLCNVIRGNDLNGISRELMWQGGGGFKFLELRKKVNLE</sequence>
<feature type="domain" description="DNA methylase N-4/N-6" evidence="4">
    <location>
        <begin position="64"/>
        <end position="403"/>
    </location>
</feature>
<dbReference type="EC" id="2.1.1.-" evidence="3"/>
<dbReference type="GO" id="GO:0008170">
    <property type="term" value="F:N-methyltransferase activity"/>
    <property type="evidence" value="ECO:0007669"/>
    <property type="project" value="InterPro"/>
</dbReference>
<dbReference type="InterPro" id="IPR029063">
    <property type="entry name" value="SAM-dependent_MTases_sf"/>
</dbReference>
<dbReference type="Pfam" id="PF01555">
    <property type="entry name" value="N6_N4_Mtase"/>
    <property type="match status" value="1"/>
</dbReference>
<protein>
    <recommendedName>
        <fullName evidence="3">Methyltransferase</fullName>
        <ecNumber evidence="3">2.1.1.-</ecNumber>
    </recommendedName>
</protein>
<dbReference type="Gene3D" id="3.40.50.150">
    <property type="entry name" value="Vaccinia Virus protein VP39"/>
    <property type="match status" value="1"/>
</dbReference>
<proteinExistence type="inferred from homology"/>
<keyword evidence="1" id="KW-0489">Methyltransferase</keyword>
<dbReference type="InterPro" id="IPR001091">
    <property type="entry name" value="RM_Methyltransferase"/>
</dbReference>
<evidence type="ECO:0000259" key="4">
    <source>
        <dbReference type="Pfam" id="PF01555"/>
    </source>
</evidence>
<dbReference type="SUPFAM" id="SSF53335">
    <property type="entry name" value="S-adenosyl-L-methionine-dependent methyltransferases"/>
    <property type="match status" value="1"/>
</dbReference>
<evidence type="ECO:0000256" key="1">
    <source>
        <dbReference type="ARBA" id="ARBA00022603"/>
    </source>
</evidence>
<dbReference type="RefSeq" id="WP_130605626.1">
    <property type="nucleotide sequence ID" value="NZ_AP019368.1"/>
</dbReference>
<keyword evidence="2" id="KW-0808">Transferase</keyword>
<reference evidence="5 6" key="1">
    <citation type="submission" date="2018-12" db="EMBL/GenBank/DDBJ databases">
        <title>Rubrispira sanarue gen. nov., sp., nov., a member of the order Silvanigrellales, isolated from a brackish lake in Hamamatsu Japan.</title>
        <authorList>
            <person name="Maejima Y."/>
            <person name="Iino T."/>
            <person name="Muraguchi Y."/>
            <person name="Fukuda K."/>
            <person name="Nojiri H."/>
            <person name="Ohkuma M."/>
            <person name="Moriuchi R."/>
            <person name="Dohra H."/>
            <person name="Kimbara K."/>
            <person name="Shintani M."/>
        </authorList>
    </citation>
    <scope>NUCLEOTIDE SEQUENCE [LARGE SCALE GENOMIC DNA]</scope>
    <source>
        <strain evidence="5 6">RF1110005</strain>
    </source>
</reference>
<comment type="similarity">
    <text evidence="3">Belongs to the N(4)/N(6)-methyltransferase family.</text>
</comment>
<evidence type="ECO:0000313" key="5">
    <source>
        <dbReference type="EMBL" id="BBH51765.1"/>
    </source>
</evidence>
<dbReference type="GO" id="GO:0032259">
    <property type="term" value="P:methylation"/>
    <property type="evidence" value="ECO:0007669"/>
    <property type="project" value="UniProtKB-KW"/>
</dbReference>
<keyword evidence="6" id="KW-1185">Reference proteome</keyword>
<evidence type="ECO:0000256" key="2">
    <source>
        <dbReference type="ARBA" id="ARBA00022679"/>
    </source>
</evidence>
<evidence type="ECO:0000313" key="6">
    <source>
        <dbReference type="Proteomes" id="UP000291236"/>
    </source>
</evidence>
<dbReference type="EMBL" id="AP019368">
    <property type="protein sequence ID" value="BBH51765.1"/>
    <property type="molecule type" value="Genomic_DNA"/>
</dbReference>
<evidence type="ECO:0000256" key="3">
    <source>
        <dbReference type="RuleBase" id="RU362026"/>
    </source>
</evidence>